<dbReference type="CDD" id="cd00817">
    <property type="entry name" value="ValRS_core"/>
    <property type="match status" value="1"/>
</dbReference>
<dbReference type="Pfam" id="PF00133">
    <property type="entry name" value="tRNA-synt_1"/>
    <property type="match status" value="1"/>
</dbReference>
<dbReference type="STRING" id="565033.GACE_1171"/>
<dbReference type="GO" id="GO:0004832">
    <property type="term" value="F:valine-tRNA ligase activity"/>
    <property type="evidence" value="ECO:0007669"/>
    <property type="project" value="UniProtKB-UniRule"/>
</dbReference>
<dbReference type="FunFam" id="3.40.50.620:FF:000324">
    <property type="entry name" value="Valine--tRNA ligase"/>
    <property type="match status" value="1"/>
</dbReference>
<dbReference type="SUPFAM" id="SSF50677">
    <property type="entry name" value="ValRS/IleRS/LeuRS editing domain"/>
    <property type="match status" value="1"/>
</dbReference>
<dbReference type="eggNOG" id="arCOG00808">
    <property type="taxonomic scope" value="Archaea"/>
</dbReference>
<dbReference type="InterPro" id="IPR033705">
    <property type="entry name" value="Anticodon_Ia_Val"/>
</dbReference>
<dbReference type="AlphaFoldDB" id="A0A0A7GGY7"/>
<dbReference type="FunFam" id="3.40.50.620:FF:000192">
    <property type="entry name" value="Valine--tRNA ligase"/>
    <property type="match status" value="1"/>
</dbReference>
<keyword evidence="7 11" id="KW-0030">Aminoacyl-tRNA synthetase</keyword>
<evidence type="ECO:0000313" key="14">
    <source>
        <dbReference type="EMBL" id="AIY90211.1"/>
    </source>
</evidence>
<feature type="short sequence motif" description="'HIGH' region" evidence="11">
    <location>
        <begin position="41"/>
        <end position="51"/>
    </location>
</feature>
<dbReference type="InterPro" id="IPR013155">
    <property type="entry name" value="M/V/L/I-tRNA-synth_anticd-bd"/>
</dbReference>
<dbReference type="HAMAP" id="MF_02005">
    <property type="entry name" value="Val_tRNA_synth_type2"/>
    <property type="match status" value="1"/>
</dbReference>
<dbReference type="FunFam" id="1.10.730.10:FF:000033">
    <property type="entry name" value="Valine--tRNA ligase"/>
    <property type="match status" value="1"/>
</dbReference>
<reference evidence="14 15" key="1">
    <citation type="journal article" date="2015" name="Appl. Environ. Microbiol.">
        <title>The Geoglobus acetivorans genome: Fe(III) reduction, acetate utilization, autotrophic growth, and degradation of aromatic compounds in a hyperthermophilic archaeon.</title>
        <authorList>
            <person name="Mardanov A.V."/>
            <person name="Slododkina G.B."/>
            <person name="Slobodkin A.I."/>
            <person name="Beletsky A.V."/>
            <person name="Gavrilov S.N."/>
            <person name="Kublanov I.V."/>
            <person name="Bonch-Osmolovskaya E.A."/>
            <person name="Skryabin K.G."/>
            <person name="Ravin N.V."/>
        </authorList>
    </citation>
    <scope>NUCLEOTIDE SEQUENCE [LARGE SCALE GENOMIC DNA]</scope>
    <source>
        <strain evidence="14 15">SBH6</strain>
    </source>
</reference>
<dbReference type="EC" id="6.1.1.9" evidence="11"/>
<feature type="binding site" evidence="11">
    <location>
        <position position="519"/>
    </location>
    <ligand>
        <name>ATP</name>
        <dbReference type="ChEBI" id="CHEBI:30616"/>
    </ligand>
</feature>
<evidence type="ECO:0000256" key="9">
    <source>
        <dbReference type="ARBA" id="ARBA00055630"/>
    </source>
</evidence>
<dbReference type="Gene3D" id="1.10.730.10">
    <property type="entry name" value="Isoleucyl-tRNA Synthetase, Domain 1"/>
    <property type="match status" value="1"/>
</dbReference>
<sequence>MEKEYNAHKVEEKWVEQWKDEMYYFDWNSEKPHFIIDTPPPYPTGTFHIGNTLNWCYIDFIARYRRMKGYEVMFPQGWDCHGLPTEVKVEEKYGIKKNDVPRERFRELCVEFTEGNIEKMRKTMRRVGFSIDWSKEYITMYPEYYRKTQVSFVRMYRKGLIYRGEHPVIHCPRCETTIALAEIEYKSGKTKLNYIKFDDDVIIATTRPELIPACVAIAVHPEDERYRDVVGKTVRVPGTGHEVKVIADEDVDPEYGTGMVMICTFGDRQDVRWWKKHRLELRDVLTRDGRLNEKAGKYAGLNVREAREKILEDLEKEGRLIKQEEVDHNVGVCWRCKTPVEIVPEKQWFVKIEKEKILEAARRVKWVPEHMLSRLESWVESMDWDWVISRQRVFATPIPVWYCRNCGEVVVAKEEWLPVDPTRDKPREPCPKCGGNEFDGEDDVLDTWMDSSITSLAITGWPDDQKEYPTHLRPQGHDIIRTWAFYTILRSIALVGEIPWHEIVINGMVLGEDGRKMSKSLGNVISPEEVIEKYGADALRQWAAIGGIMGTDVIFSWKEVVAASRFQQKFWSILRFGMMHLDDYQPDESHRELLRDADRWILSKLNRLIIEVDRSMEEYNFSNALKAIRSFTWYELADNYIEIVKNRLYSGSDEERVPAKYTLHRVLSTLIRLLAPITPFMAEECWQVFSGDGSVHLQRYPEADETLIDENAERKGEMIKEIVEAIRRYKHDNGLALNAPMGRIGIFVKESIDTRDIAGAVNAEVEIVEEMPEIQMGIAEVKPKFSIIGPKFRDRAGAVINAVKQMSEAEILKFINEGRVTLSINGEEYELESEWFEFKFEKSISGKNVDVVETSSAVIIIEKR</sequence>
<evidence type="ECO:0000256" key="8">
    <source>
        <dbReference type="ARBA" id="ARBA00047552"/>
    </source>
</evidence>
<dbReference type="EMBL" id="CP009552">
    <property type="protein sequence ID" value="AIY90211.1"/>
    <property type="molecule type" value="Genomic_DNA"/>
</dbReference>
<name>A0A0A7GGY7_GEOAI</name>
<dbReference type="Gene3D" id="3.30.720.200">
    <property type="match status" value="1"/>
</dbReference>
<dbReference type="InterPro" id="IPR002300">
    <property type="entry name" value="aa-tRNA-synth_Ia"/>
</dbReference>
<dbReference type="Gene3D" id="3.40.50.620">
    <property type="entry name" value="HUPs"/>
    <property type="match status" value="2"/>
</dbReference>
<evidence type="ECO:0000256" key="3">
    <source>
        <dbReference type="ARBA" id="ARBA00022598"/>
    </source>
</evidence>
<keyword evidence="5 11" id="KW-0067">ATP-binding</keyword>
<feature type="domain" description="Aminoacyl-tRNA synthetase class Ia" evidence="12">
    <location>
        <begin position="13"/>
        <end position="544"/>
    </location>
</feature>
<protein>
    <recommendedName>
        <fullName evidence="11">Valine--tRNA ligase</fullName>
        <ecNumber evidence="11">6.1.1.9</ecNumber>
    </recommendedName>
    <alternativeName>
        <fullName evidence="11">Valyl-tRNA synthetase</fullName>
        <shortName evidence="11">ValRS</shortName>
    </alternativeName>
</protein>
<evidence type="ECO:0000256" key="6">
    <source>
        <dbReference type="ARBA" id="ARBA00022917"/>
    </source>
</evidence>
<evidence type="ECO:0000256" key="7">
    <source>
        <dbReference type="ARBA" id="ARBA00023146"/>
    </source>
</evidence>
<comment type="catalytic activity">
    <reaction evidence="8 11">
        <text>tRNA(Val) + L-valine + ATP = L-valyl-tRNA(Val) + AMP + diphosphate</text>
        <dbReference type="Rhea" id="RHEA:10704"/>
        <dbReference type="Rhea" id="RHEA-COMP:9672"/>
        <dbReference type="Rhea" id="RHEA-COMP:9708"/>
        <dbReference type="ChEBI" id="CHEBI:30616"/>
        <dbReference type="ChEBI" id="CHEBI:33019"/>
        <dbReference type="ChEBI" id="CHEBI:57762"/>
        <dbReference type="ChEBI" id="CHEBI:78442"/>
        <dbReference type="ChEBI" id="CHEBI:78537"/>
        <dbReference type="ChEBI" id="CHEBI:456215"/>
        <dbReference type="EC" id="6.1.1.9"/>
    </reaction>
</comment>
<evidence type="ECO:0000313" key="15">
    <source>
        <dbReference type="Proteomes" id="UP000030624"/>
    </source>
</evidence>
<evidence type="ECO:0000256" key="11">
    <source>
        <dbReference type="HAMAP-Rule" id="MF_02005"/>
    </source>
</evidence>
<dbReference type="CDD" id="cd07962">
    <property type="entry name" value="Anticodon_Ia_Val"/>
    <property type="match status" value="1"/>
</dbReference>
<dbReference type="InterPro" id="IPR022874">
    <property type="entry name" value="Valine-tRNA_ligase_type_2"/>
</dbReference>
<gene>
    <name evidence="11" type="primary">valS</name>
    <name evidence="14" type="ORF">GACE_1171</name>
</gene>
<dbReference type="GO" id="GO:0006438">
    <property type="term" value="P:valyl-tRNA aminoacylation"/>
    <property type="evidence" value="ECO:0007669"/>
    <property type="project" value="UniProtKB-UniRule"/>
</dbReference>
<dbReference type="SUPFAM" id="SSF47323">
    <property type="entry name" value="Anticodon-binding domain of a subclass of class I aminoacyl-tRNA synthetases"/>
    <property type="match status" value="1"/>
</dbReference>
<keyword evidence="6 11" id="KW-0648">Protein biosynthesis</keyword>
<dbReference type="InterPro" id="IPR002303">
    <property type="entry name" value="Valyl-tRNA_ligase"/>
</dbReference>
<evidence type="ECO:0000259" key="12">
    <source>
        <dbReference type="Pfam" id="PF00133"/>
    </source>
</evidence>
<keyword evidence="2 11" id="KW-0963">Cytoplasm</keyword>
<evidence type="ECO:0000256" key="4">
    <source>
        <dbReference type="ARBA" id="ARBA00022741"/>
    </source>
</evidence>
<dbReference type="GO" id="GO:0005829">
    <property type="term" value="C:cytosol"/>
    <property type="evidence" value="ECO:0007669"/>
    <property type="project" value="TreeGrafter"/>
</dbReference>
<dbReference type="InterPro" id="IPR001412">
    <property type="entry name" value="aa-tRNA-synth_I_CS"/>
</dbReference>
<comment type="subcellular location">
    <subcellularLocation>
        <location evidence="1 11">Cytoplasm</location>
    </subcellularLocation>
</comment>
<accession>A0A0A7GGY7</accession>
<evidence type="ECO:0000259" key="13">
    <source>
        <dbReference type="Pfam" id="PF08264"/>
    </source>
</evidence>
<dbReference type="NCBIfam" id="NF009687">
    <property type="entry name" value="PRK13208.1"/>
    <property type="match status" value="1"/>
</dbReference>
<evidence type="ECO:0000256" key="2">
    <source>
        <dbReference type="ARBA" id="ARBA00022490"/>
    </source>
</evidence>
<dbReference type="GO" id="GO:0005524">
    <property type="term" value="F:ATP binding"/>
    <property type="evidence" value="ECO:0007669"/>
    <property type="project" value="UniProtKB-UniRule"/>
</dbReference>
<feature type="short sequence motif" description="'KMSKS' region" evidence="11">
    <location>
        <begin position="516"/>
        <end position="520"/>
    </location>
</feature>
<dbReference type="InterPro" id="IPR014729">
    <property type="entry name" value="Rossmann-like_a/b/a_fold"/>
</dbReference>
<feature type="domain" description="Methionyl/Valyl/Leucyl/Isoleucyl-tRNA synthetase anticodon-binding" evidence="13">
    <location>
        <begin position="598"/>
        <end position="740"/>
    </location>
</feature>
<dbReference type="InterPro" id="IPR009080">
    <property type="entry name" value="tRNAsynth_Ia_anticodon-bd"/>
</dbReference>
<organism evidence="14 15">
    <name type="scientific">Geoglobus acetivorans</name>
    <dbReference type="NCBI Taxonomy" id="565033"/>
    <lineage>
        <taxon>Archaea</taxon>
        <taxon>Methanobacteriati</taxon>
        <taxon>Methanobacteriota</taxon>
        <taxon>Archaeoglobi</taxon>
        <taxon>Archaeoglobales</taxon>
        <taxon>Archaeoglobaceae</taxon>
        <taxon>Geoglobus</taxon>
    </lineage>
</organism>
<proteinExistence type="inferred from homology"/>
<evidence type="ECO:0000256" key="10">
    <source>
        <dbReference type="ARBA" id="ARBA00061452"/>
    </source>
</evidence>
<keyword evidence="3 11" id="KW-0436">Ligase</keyword>
<dbReference type="InterPro" id="IPR009008">
    <property type="entry name" value="Val/Leu/Ile-tRNA-synth_edit"/>
</dbReference>
<comment type="domain">
    <text evidence="11">ValRS has two distinct active sites: one for aminoacylation and one for editing. The misactivated threonine is translocated from the active site to the editing site.</text>
</comment>
<dbReference type="Proteomes" id="UP000030624">
    <property type="component" value="Chromosome"/>
</dbReference>
<dbReference type="PANTHER" id="PTHR11946">
    <property type="entry name" value="VALYL-TRNA SYNTHETASES"/>
    <property type="match status" value="1"/>
</dbReference>
<keyword evidence="4 11" id="KW-0547">Nucleotide-binding</keyword>
<dbReference type="KEGG" id="gac:GACE_1171"/>
<dbReference type="HOGENOM" id="CLU_001493_0_2_2"/>
<dbReference type="Pfam" id="PF08264">
    <property type="entry name" value="Anticodon_1"/>
    <property type="match status" value="1"/>
</dbReference>
<comment type="similarity">
    <text evidence="10 11">Belongs to the class-I aminoacyl-tRNA synthetase family. ValS type 2 subfamily.</text>
</comment>
<dbReference type="PRINTS" id="PR00986">
    <property type="entry name" value="TRNASYNTHVAL"/>
</dbReference>
<evidence type="ECO:0000256" key="1">
    <source>
        <dbReference type="ARBA" id="ARBA00004496"/>
    </source>
</evidence>
<dbReference type="GO" id="GO:0002161">
    <property type="term" value="F:aminoacyl-tRNA deacylase activity"/>
    <property type="evidence" value="ECO:0007669"/>
    <property type="project" value="InterPro"/>
</dbReference>
<dbReference type="PANTHER" id="PTHR11946:SF93">
    <property type="entry name" value="VALINE--TRNA LIGASE, CHLOROPLASTIC_MITOCHONDRIAL 2"/>
    <property type="match status" value="1"/>
</dbReference>
<evidence type="ECO:0000256" key="5">
    <source>
        <dbReference type="ARBA" id="ARBA00022840"/>
    </source>
</evidence>
<dbReference type="PROSITE" id="PS00178">
    <property type="entry name" value="AA_TRNA_LIGASE_I"/>
    <property type="match status" value="1"/>
</dbReference>
<dbReference type="NCBIfam" id="TIGR00422">
    <property type="entry name" value="valS"/>
    <property type="match status" value="1"/>
</dbReference>
<comment type="function">
    <text evidence="9 11">Catalyzes the attachment of valine to tRNA(Val). As ValRS can inadvertently accommodate and process structurally similar amino acids such as threonine, to avoid such errors, it has a 'posttransfer' editing activity that hydrolyzes mischarged Thr-tRNA(Val) in a tRNA-dependent manner.</text>
</comment>
<dbReference type="SUPFAM" id="SSF52374">
    <property type="entry name" value="Nucleotidylyl transferase"/>
    <property type="match status" value="1"/>
</dbReference>